<evidence type="ECO:0000259" key="3">
    <source>
        <dbReference type="Pfam" id="PF01965"/>
    </source>
</evidence>
<organism evidence="4 5">
    <name type="scientific">Bacillus capparidis</name>
    <dbReference type="NCBI Taxonomy" id="1840411"/>
    <lineage>
        <taxon>Bacteria</taxon>
        <taxon>Bacillati</taxon>
        <taxon>Bacillota</taxon>
        <taxon>Bacilli</taxon>
        <taxon>Bacillales</taxon>
        <taxon>Bacillaceae</taxon>
        <taxon>Bacillus</taxon>
    </lineage>
</organism>
<sequence length="373" mass="42814">MKEVLVFLTDGFADWEASYVMAELNQPHTDYQIKTIAIDTEPKQSMGGLRVLPDYSLKDFANVSNVAMFILPGGNDWRNERNHKAKDLIEECLKHNIPVAAICDAGTFLAKYGFLDNNKHTGYTLSYLKQNAPNYRGDENYIDAQAICDGNIITANETAALEFSKLILDQLGVMKSEQLDEWYAVFKKGLYPQETEGTSTDHSLQHYDYHVWANRKVFKHLNELPRDIYTQEIQSVFPSISDAAAHIYLVDNVWLFVLSGHSFDETVRMRDLWIEETKGVSLEEMEKLYENLTERFQEFFHQAGDMETIASYSHPRYGTLKASHSELVQHVVNHGTYHRGNITAMLRQLGHPGVPTDFAFYLFETKKLEDQPH</sequence>
<dbReference type="CDD" id="cd03140">
    <property type="entry name" value="GATase1_PfpI_3"/>
    <property type="match status" value="1"/>
</dbReference>
<dbReference type="InterPro" id="IPR029062">
    <property type="entry name" value="Class_I_gatase-like"/>
</dbReference>
<dbReference type="GO" id="GO:0008233">
    <property type="term" value="F:peptidase activity"/>
    <property type="evidence" value="ECO:0007669"/>
    <property type="project" value="UniProtKB-KW"/>
</dbReference>
<name>A0ABS4CXW7_9BACI</name>
<dbReference type="Gene3D" id="3.40.50.880">
    <property type="match status" value="1"/>
</dbReference>
<dbReference type="Pfam" id="PF05163">
    <property type="entry name" value="DinB"/>
    <property type="match status" value="1"/>
</dbReference>
<keyword evidence="5" id="KW-1185">Reference proteome</keyword>
<dbReference type="GO" id="GO:0006508">
    <property type="term" value="P:proteolysis"/>
    <property type="evidence" value="ECO:0007669"/>
    <property type="project" value="UniProtKB-KW"/>
</dbReference>
<proteinExistence type="inferred from homology"/>
<keyword evidence="4" id="KW-0645">Protease</keyword>
<accession>A0ABS4CXW7</accession>
<gene>
    <name evidence="4" type="ORF">JOC74_002701</name>
</gene>
<dbReference type="PANTHER" id="PTHR37302">
    <property type="entry name" value="SLR1116 PROTEIN"/>
    <property type="match status" value="1"/>
</dbReference>
<evidence type="ECO:0000313" key="4">
    <source>
        <dbReference type="EMBL" id="MBP1082208.1"/>
    </source>
</evidence>
<evidence type="ECO:0000256" key="2">
    <source>
        <dbReference type="ARBA" id="ARBA00022723"/>
    </source>
</evidence>
<dbReference type="Proteomes" id="UP000674416">
    <property type="component" value="Unassembled WGS sequence"/>
</dbReference>
<dbReference type="SUPFAM" id="SSF52317">
    <property type="entry name" value="Class I glutamine amidotransferase-like"/>
    <property type="match status" value="1"/>
</dbReference>
<evidence type="ECO:0000313" key="5">
    <source>
        <dbReference type="Proteomes" id="UP000674416"/>
    </source>
</evidence>
<comment type="similarity">
    <text evidence="1">Belongs to the DinB family.</text>
</comment>
<feature type="domain" description="DJ-1/PfpI" evidence="3">
    <location>
        <begin position="2"/>
        <end position="169"/>
    </location>
</feature>
<comment type="caution">
    <text evidence="4">The sequence shown here is derived from an EMBL/GenBank/DDBJ whole genome shotgun (WGS) entry which is preliminary data.</text>
</comment>
<keyword evidence="4" id="KW-0378">Hydrolase</keyword>
<protein>
    <submittedName>
        <fullName evidence="4">Damage-inducible protein DinB/putative intracellular protease/amidase</fullName>
    </submittedName>
</protein>
<dbReference type="InterPro" id="IPR034660">
    <property type="entry name" value="DinB/YfiT-like"/>
</dbReference>
<dbReference type="Gene3D" id="1.20.120.450">
    <property type="entry name" value="dinb family like domain"/>
    <property type="match status" value="1"/>
</dbReference>
<evidence type="ECO:0000256" key="1">
    <source>
        <dbReference type="ARBA" id="ARBA00008635"/>
    </source>
</evidence>
<reference evidence="4 5" key="1">
    <citation type="submission" date="2021-01" db="EMBL/GenBank/DDBJ databases">
        <title>Genomic Encyclopedia of Type Strains, Phase IV (KMG-IV): sequencing the most valuable type-strain genomes for metagenomic binning, comparative biology and taxonomic classification.</title>
        <authorList>
            <person name="Goeker M."/>
        </authorList>
    </citation>
    <scope>NUCLEOTIDE SEQUENCE [LARGE SCALE GENOMIC DNA]</scope>
    <source>
        <strain evidence="4 5">DSM 103394</strain>
    </source>
</reference>
<dbReference type="Pfam" id="PF01965">
    <property type="entry name" value="DJ-1_PfpI"/>
    <property type="match status" value="1"/>
</dbReference>
<dbReference type="PANTHER" id="PTHR37302:SF1">
    <property type="entry name" value="PROTEIN DINB"/>
    <property type="match status" value="1"/>
</dbReference>
<dbReference type="EMBL" id="JAFDST010000002">
    <property type="protein sequence ID" value="MBP1082208.1"/>
    <property type="molecule type" value="Genomic_DNA"/>
</dbReference>
<keyword evidence="2" id="KW-0479">Metal-binding</keyword>
<dbReference type="InterPro" id="IPR002818">
    <property type="entry name" value="DJ-1/PfpI"/>
</dbReference>
<dbReference type="InterPro" id="IPR007837">
    <property type="entry name" value="DinB"/>
</dbReference>
<dbReference type="SUPFAM" id="SSF109854">
    <property type="entry name" value="DinB/YfiT-like putative metalloenzymes"/>
    <property type="match status" value="1"/>
</dbReference>